<sequence>KIKNFFINKKKTIITTIIFFLLLLFGFFFYQEYKEGHGEWLANKYNITIIEYEAGDKSKVLNSMRDIIEDKDKTYSPLAFYYLLDNDLITSKEEINNYFDILINEIGLDNENKNLTIFKKGLFNSEFANENELLNILNPVIKSESIWKPHALYLMAEYYFAKKEKQKSKEFLEQLVSLEDISSKIKLEAQKRLRSDFSE</sequence>
<keyword evidence="1" id="KW-1133">Transmembrane helix</keyword>
<evidence type="ECO:0008006" key="3">
    <source>
        <dbReference type="Google" id="ProtNLM"/>
    </source>
</evidence>
<accession>A0A382VN27</accession>
<name>A0A382VN27_9ZZZZ</name>
<evidence type="ECO:0000256" key="1">
    <source>
        <dbReference type="SAM" id="Phobius"/>
    </source>
</evidence>
<proteinExistence type="predicted"/>
<dbReference type="AlphaFoldDB" id="A0A382VN27"/>
<organism evidence="2">
    <name type="scientific">marine metagenome</name>
    <dbReference type="NCBI Taxonomy" id="408172"/>
    <lineage>
        <taxon>unclassified sequences</taxon>
        <taxon>metagenomes</taxon>
        <taxon>ecological metagenomes</taxon>
    </lineage>
</organism>
<evidence type="ECO:0000313" key="2">
    <source>
        <dbReference type="EMBL" id="SVD47281.1"/>
    </source>
</evidence>
<dbReference type="EMBL" id="UINC01152873">
    <property type="protein sequence ID" value="SVD47281.1"/>
    <property type="molecule type" value="Genomic_DNA"/>
</dbReference>
<reference evidence="2" key="1">
    <citation type="submission" date="2018-05" db="EMBL/GenBank/DDBJ databases">
        <authorList>
            <person name="Lanie J.A."/>
            <person name="Ng W.-L."/>
            <person name="Kazmierczak K.M."/>
            <person name="Andrzejewski T.M."/>
            <person name="Davidsen T.M."/>
            <person name="Wayne K.J."/>
            <person name="Tettelin H."/>
            <person name="Glass J.I."/>
            <person name="Rusch D."/>
            <person name="Podicherti R."/>
            <person name="Tsui H.-C.T."/>
            <person name="Winkler M.E."/>
        </authorList>
    </citation>
    <scope>NUCLEOTIDE SEQUENCE</scope>
</reference>
<feature type="non-terminal residue" evidence="2">
    <location>
        <position position="1"/>
    </location>
</feature>
<protein>
    <recommendedName>
        <fullName evidence="3">Tetratricopeptide repeat-like domain-containing protein</fullName>
    </recommendedName>
</protein>
<gene>
    <name evidence="2" type="ORF">METZ01_LOCUS400135</name>
</gene>
<keyword evidence="1" id="KW-0472">Membrane</keyword>
<keyword evidence="1" id="KW-0812">Transmembrane</keyword>
<feature type="transmembrane region" description="Helical" evidence="1">
    <location>
        <begin position="12"/>
        <end position="30"/>
    </location>
</feature>